<protein>
    <submittedName>
        <fullName evidence="3">Uncharacterized protein</fullName>
    </submittedName>
</protein>
<dbReference type="AlphaFoldDB" id="A0A9P5TY51"/>
<evidence type="ECO:0000313" key="3">
    <source>
        <dbReference type="EMBL" id="KAF9058952.1"/>
    </source>
</evidence>
<sequence>MFTVQDATSDTTPSVTTTSDDTTSSAIISSDDTTSFTTTTSDETKLPSTTNTATEAAQSSSISLSPSLSPSATLVSPGSSQGISTTLPSLASSSLGSAILPSSRTSTPSARSSSLTSSSPAHSLSTTDYILIGVCIGMALILLGLYIYHHFRRKPRKSTGQTASTPYTFTSQVRYLDNSISGLTTTDPSSHFRPLKTDPDTAGLPPITFNENAREMRIAYESAPPSYAEEE</sequence>
<feature type="compositionally biased region" description="Low complexity" evidence="1">
    <location>
        <begin position="56"/>
        <end position="80"/>
    </location>
</feature>
<evidence type="ECO:0000256" key="1">
    <source>
        <dbReference type="SAM" id="MobiDB-lite"/>
    </source>
</evidence>
<feature type="region of interest" description="Disordered" evidence="1">
    <location>
        <begin position="187"/>
        <end position="207"/>
    </location>
</feature>
<evidence type="ECO:0000313" key="4">
    <source>
        <dbReference type="Proteomes" id="UP000772434"/>
    </source>
</evidence>
<keyword evidence="2" id="KW-1133">Transmembrane helix</keyword>
<name>A0A9P5TY51_9AGAR</name>
<dbReference type="Proteomes" id="UP000772434">
    <property type="component" value="Unassembled WGS sequence"/>
</dbReference>
<reference evidence="3" key="1">
    <citation type="submission" date="2020-11" db="EMBL/GenBank/DDBJ databases">
        <authorList>
            <consortium name="DOE Joint Genome Institute"/>
            <person name="Ahrendt S."/>
            <person name="Riley R."/>
            <person name="Andreopoulos W."/>
            <person name="Labutti K."/>
            <person name="Pangilinan J."/>
            <person name="Ruiz-Duenas F.J."/>
            <person name="Barrasa J.M."/>
            <person name="Sanchez-Garcia M."/>
            <person name="Camarero S."/>
            <person name="Miyauchi S."/>
            <person name="Serrano A."/>
            <person name="Linde D."/>
            <person name="Babiker R."/>
            <person name="Drula E."/>
            <person name="Ayuso-Fernandez I."/>
            <person name="Pacheco R."/>
            <person name="Padilla G."/>
            <person name="Ferreira P."/>
            <person name="Barriuso J."/>
            <person name="Kellner H."/>
            <person name="Castanera R."/>
            <person name="Alfaro M."/>
            <person name="Ramirez L."/>
            <person name="Pisabarro A.G."/>
            <person name="Kuo A."/>
            <person name="Tritt A."/>
            <person name="Lipzen A."/>
            <person name="He G."/>
            <person name="Yan M."/>
            <person name="Ng V."/>
            <person name="Cullen D."/>
            <person name="Martin F."/>
            <person name="Rosso M.-N."/>
            <person name="Henrissat B."/>
            <person name="Hibbett D."/>
            <person name="Martinez A.T."/>
            <person name="Grigoriev I.V."/>
        </authorList>
    </citation>
    <scope>NUCLEOTIDE SEQUENCE</scope>
    <source>
        <strain evidence="3">AH 40177</strain>
    </source>
</reference>
<keyword evidence="2" id="KW-0812">Transmembrane</keyword>
<comment type="caution">
    <text evidence="3">The sequence shown here is derived from an EMBL/GenBank/DDBJ whole genome shotgun (WGS) entry which is preliminary data.</text>
</comment>
<feature type="compositionally biased region" description="Polar residues" evidence="1">
    <location>
        <begin position="46"/>
        <end position="55"/>
    </location>
</feature>
<proteinExistence type="predicted"/>
<gene>
    <name evidence="3" type="ORF">BDP27DRAFT_530151</name>
</gene>
<dbReference type="EMBL" id="JADNRY010000335">
    <property type="protein sequence ID" value="KAF9058952.1"/>
    <property type="molecule type" value="Genomic_DNA"/>
</dbReference>
<keyword evidence="4" id="KW-1185">Reference proteome</keyword>
<feature type="compositionally biased region" description="Low complexity" evidence="1">
    <location>
        <begin position="1"/>
        <end position="41"/>
    </location>
</feature>
<evidence type="ECO:0000256" key="2">
    <source>
        <dbReference type="SAM" id="Phobius"/>
    </source>
</evidence>
<feature type="region of interest" description="Disordered" evidence="1">
    <location>
        <begin position="100"/>
        <end position="122"/>
    </location>
</feature>
<feature type="region of interest" description="Disordered" evidence="1">
    <location>
        <begin position="1"/>
        <end position="80"/>
    </location>
</feature>
<accession>A0A9P5TY51</accession>
<organism evidence="3 4">
    <name type="scientific">Rhodocollybia butyracea</name>
    <dbReference type="NCBI Taxonomy" id="206335"/>
    <lineage>
        <taxon>Eukaryota</taxon>
        <taxon>Fungi</taxon>
        <taxon>Dikarya</taxon>
        <taxon>Basidiomycota</taxon>
        <taxon>Agaricomycotina</taxon>
        <taxon>Agaricomycetes</taxon>
        <taxon>Agaricomycetidae</taxon>
        <taxon>Agaricales</taxon>
        <taxon>Marasmiineae</taxon>
        <taxon>Omphalotaceae</taxon>
        <taxon>Rhodocollybia</taxon>
    </lineage>
</organism>
<keyword evidence="2" id="KW-0472">Membrane</keyword>
<feature type="transmembrane region" description="Helical" evidence="2">
    <location>
        <begin position="129"/>
        <end position="148"/>
    </location>
</feature>